<comment type="subcellular location">
    <subcellularLocation>
        <location evidence="1">Membrane</location>
        <topology evidence="1">Multi-pass membrane protein</topology>
    </subcellularLocation>
</comment>
<feature type="transmembrane region" description="Helical" evidence="6">
    <location>
        <begin position="52"/>
        <end position="70"/>
    </location>
</feature>
<feature type="transmembrane region" description="Helical" evidence="6">
    <location>
        <begin position="21"/>
        <end position="40"/>
    </location>
</feature>
<protein>
    <submittedName>
        <fullName evidence="8">DMT family transporter</fullName>
    </submittedName>
</protein>
<feature type="transmembrane region" description="Helical" evidence="6">
    <location>
        <begin position="229"/>
        <end position="250"/>
    </location>
</feature>
<accession>A0ABV9H802</accession>
<feature type="transmembrane region" description="Helical" evidence="6">
    <location>
        <begin position="82"/>
        <end position="100"/>
    </location>
</feature>
<evidence type="ECO:0000256" key="4">
    <source>
        <dbReference type="ARBA" id="ARBA00022989"/>
    </source>
</evidence>
<evidence type="ECO:0000256" key="5">
    <source>
        <dbReference type="ARBA" id="ARBA00023136"/>
    </source>
</evidence>
<gene>
    <name evidence="8" type="ORF">ACFO1V_07690</name>
</gene>
<dbReference type="Proteomes" id="UP001596042">
    <property type="component" value="Unassembled WGS sequence"/>
</dbReference>
<dbReference type="PANTHER" id="PTHR32322">
    <property type="entry name" value="INNER MEMBRANE TRANSPORTER"/>
    <property type="match status" value="1"/>
</dbReference>
<dbReference type="PANTHER" id="PTHR32322:SF2">
    <property type="entry name" value="EAMA DOMAIN-CONTAINING PROTEIN"/>
    <property type="match status" value="1"/>
</dbReference>
<feature type="transmembrane region" description="Helical" evidence="6">
    <location>
        <begin position="262"/>
        <end position="281"/>
    </location>
</feature>
<feature type="transmembrane region" description="Helical" evidence="6">
    <location>
        <begin position="137"/>
        <end position="155"/>
    </location>
</feature>
<keyword evidence="3 6" id="KW-0812">Transmembrane</keyword>
<dbReference type="InterPro" id="IPR050638">
    <property type="entry name" value="AA-Vitamin_Transporters"/>
</dbReference>
<keyword evidence="4 6" id="KW-1133">Transmembrane helix</keyword>
<evidence type="ECO:0000256" key="1">
    <source>
        <dbReference type="ARBA" id="ARBA00004141"/>
    </source>
</evidence>
<name>A0ABV9H802_9HYPH</name>
<organism evidence="8 9">
    <name type="scientific">Daeguia caeni</name>
    <dbReference type="NCBI Taxonomy" id="439612"/>
    <lineage>
        <taxon>Bacteria</taxon>
        <taxon>Pseudomonadati</taxon>
        <taxon>Pseudomonadota</taxon>
        <taxon>Alphaproteobacteria</taxon>
        <taxon>Hyphomicrobiales</taxon>
        <taxon>Brucellaceae</taxon>
        <taxon>Daeguia</taxon>
    </lineage>
</organism>
<sequence>MSSDKPTQTEARLRSIDLIGLLLLALPPLFWAGNFIAGRAMQGTVPPMALSFWRWVIALIVLLPFGLAAMRRDLAKYWAYRWRIIAISITGVFAFNSLVYAGLQTTTASNGLLLNSFIPILVVLFAALFYGQRISAGQACGLALSFAGVLTIIMHGDWTRLIALTFSTGDLIIFCAMISWAFYTLWLRGIPADINRVGLLIVQIIVALFLLVPLYLWERASGAETIINAHSLAALAYIGLFPSVIAYLLYNFAVARLGAAQAGLSIHLMPMFGVVLAIIFLDETIHLYHVIGISAIIFGIVIASRKKAVRAKAA</sequence>
<feature type="domain" description="EamA" evidence="7">
    <location>
        <begin position="19"/>
        <end position="153"/>
    </location>
</feature>
<evidence type="ECO:0000256" key="2">
    <source>
        <dbReference type="ARBA" id="ARBA00007362"/>
    </source>
</evidence>
<dbReference type="InterPro" id="IPR000620">
    <property type="entry name" value="EamA_dom"/>
</dbReference>
<dbReference type="SUPFAM" id="SSF103481">
    <property type="entry name" value="Multidrug resistance efflux transporter EmrE"/>
    <property type="match status" value="2"/>
</dbReference>
<feature type="transmembrane region" description="Helical" evidence="6">
    <location>
        <begin position="161"/>
        <end position="185"/>
    </location>
</feature>
<evidence type="ECO:0000313" key="9">
    <source>
        <dbReference type="Proteomes" id="UP001596042"/>
    </source>
</evidence>
<evidence type="ECO:0000256" key="6">
    <source>
        <dbReference type="SAM" id="Phobius"/>
    </source>
</evidence>
<evidence type="ECO:0000313" key="8">
    <source>
        <dbReference type="EMBL" id="MFC4625100.1"/>
    </source>
</evidence>
<keyword evidence="5 6" id="KW-0472">Membrane</keyword>
<feature type="transmembrane region" description="Helical" evidence="6">
    <location>
        <begin position="197"/>
        <end position="217"/>
    </location>
</feature>
<comment type="similarity">
    <text evidence="2">Belongs to the EamA transporter family.</text>
</comment>
<keyword evidence="9" id="KW-1185">Reference proteome</keyword>
<dbReference type="EMBL" id="JBHSEL010000052">
    <property type="protein sequence ID" value="MFC4625100.1"/>
    <property type="molecule type" value="Genomic_DNA"/>
</dbReference>
<dbReference type="RefSeq" id="WP_374831734.1">
    <property type="nucleotide sequence ID" value="NZ_JBHEEZ010000010.1"/>
</dbReference>
<feature type="domain" description="EamA" evidence="7">
    <location>
        <begin position="168"/>
        <end position="304"/>
    </location>
</feature>
<comment type="caution">
    <text evidence="8">The sequence shown here is derived from an EMBL/GenBank/DDBJ whole genome shotgun (WGS) entry which is preliminary data.</text>
</comment>
<dbReference type="InterPro" id="IPR037185">
    <property type="entry name" value="EmrE-like"/>
</dbReference>
<proteinExistence type="inferred from homology"/>
<feature type="transmembrane region" description="Helical" evidence="6">
    <location>
        <begin position="287"/>
        <end position="304"/>
    </location>
</feature>
<dbReference type="Pfam" id="PF00892">
    <property type="entry name" value="EamA"/>
    <property type="match status" value="2"/>
</dbReference>
<evidence type="ECO:0000256" key="3">
    <source>
        <dbReference type="ARBA" id="ARBA00022692"/>
    </source>
</evidence>
<feature type="transmembrane region" description="Helical" evidence="6">
    <location>
        <begin position="112"/>
        <end position="130"/>
    </location>
</feature>
<reference evidence="9" key="1">
    <citation type="journal article" date="2019" name="Int. J. Syst. Evol. Microbiol.">
        <title>The Global Catalogue of Microorganisms (GCM) 10K type strain sequencing project: providing services to taxonomists for standard genome sequencing and annotation.</title>
        <authorList>
            <consortium name="The Broad Institute Genomics Platform"/>
            <consortium name="The Broad Institute Genome Sequencing Center for Infectious Disease"/>
            <person name="Wu L."/>
            <person name="Ma J."/>
        </authorList>
    </citation>
    <scope>NUCLEOTIDE SEQUENCE [LARGE SCALE GENOMIC DNA]</scope>
    <source>
        <strain evidence="9">CGMCC 1.15731</strain>
    </source>
</reference>
<evidence type="ECO:0000259" key="7">
    <source>
        <dbReference type="Pfam" id="PF00892"/>
    </source>
</evidence>